<name>A0A4Z2HH33_9TELE</name>
<keyword evidence="2" id="KW-1185">Reference proteome</keyword>
<evidence type="ECO:0000313" key="2">
    <source>
        <dbReference type="Proteomes" id="UP000314294"/>
    </source>
</evidence>
<organism evidence="1 2">
    <name type="scientific">Liparis tanakae</name>
    <name type="common">Tanaka's snailfish</name>
    <dbReference type="NCBI Taxonomy" id="230148"/>
    <lineage>
        <taxon>Eukaryota</taxon>
        <taxon>Metazoa</taxon>
        <taxon>Chordata</taxon>
        <taxon>Craniata</taxon>
        <taxon>Vertebrata</taxon>
        <taxon>Euteleostomi</taxon>
        <taxon>Actinopterygii</taxon>
        <taxon>Neopterygii</taxon>
        <taxon>Teleostei</taxon>
        <taxon>Neoteleostei</taxon>
        <taxon>Acanthomorphata</taxon>
        <taxon>Eupercaria</taxon>
        <taxon>Perciformes</taxon>
        <taxon>Cottioidei</taxon>
        <taxon>Cottales</taxon>
        <taxon>Liparidae</taxon>
        <taxon>Liparis</taxon>
    </lineage>
</organism>
<gene>
    <name evidence="1" type="ORF">EYF80_024574</name>
</gene>
<proteinExistence type="predicted"/>
<reference evidence="1 2" key="1">
    <citation type="submission" date="2019-03" db="EMBL/GenBank/DDBJ databases">
        <title>First draft genome of Liparis tanakae, snailfish: a comprehensive survey of snailfish specific genes.</title>
        <authorList>
            <person name="Kim W."/>
            <person name="Song I."/>
            <person name="Jeong J.-H."/>
            <person name="Kim D."/>
            <person name="Kim S."/>
            <person name="Ryu S."/>
            <person name="Song J.Y."/>
            <person name="Lee S.K."/>
        </authorList>
    </citation>
    <scope>NUCLEOTIDE SEQUENCE [LARGE SCALE GENOMIC DNA]</scope>
    <source>
        <tissue evidence="1">Muscle</tissue>
    </source>
</reference>
<accession>A0A4Z2HH33</accession>
<dbReference type="EMBL" id="SRLO01000239">
    <property type="protein sequence ID" value="TNN65167.1"/>
    <property type="molecule type" value="Genomic_DNA"/>
</dbReference>
<protein>
    <submittedName>
        <fullName evidence="1">Uncharacterized protein</fullName>
    </submittedName>
</protein>
<dbReference type="Proteomes" id="UP000314294">
    <property type="component" value="Unassembled WGS sequence"/>
</dbReference>
<dbReference type="AlphaFoldDB" id="A0A4Z2HH33"/>
<evidence type="ECO:0000313" key="1">
    <source>
        <dbReference type="EMBL" id="TNN65167.1"/>
    </source>
</evidence>
<sequence>MSRREAVFVSPPLTEGSAVSAHCSCIVEMVWSSRGDESLRIYTLWGKRRVASDVSYAVSLRLHSHQMRRCCDDHGVARSIEKKTNIKGYFHSTMLMQALRMGFLSVRQSSARGGLVAVVVVCFLGLEL</sequence>
<comment type="caution">
    <text evidence="1">The sequence shown here is derived from an EMBL/GenBank/DDBJ whole genome shotgun (WGS) entry which is preliminary data.</text>
</comment>